<feature type="region of interest" description="Disordered" evidence="20">
    <location>
        <begin position="1"/>
        <end position="75"/>
    </location>
</feature>
<dbReference type="Proteomes" id="UP000008980">
    <property type="component" value="Chromosome 30"/>
</dbReference>
<evidence type="ECO:0000256" key="1">
    <source>
        <dbReference type="ARBA" id="ARBA00001974"/>
    </source>
</evidence>
<dbReference type="VEuPathDB" id="TriTrypDB:LdCL_300011400"/>
<keyword evidence="10" id="KW-0408">Iron</keyword>
<dbReference type="GO" id="GO:0046872">
    <property type="term" value="F:metal ion binding"/>
    <property type="evidence" value="ECO:0007669"/>
    <property type="project" value="UniProtKB-KW"/>
</dbReference>
<evidence type="ECO:0000256" key="17">
    <source>
        <dbReference type="ARBA" id="ARBA00074835"/>
    </source>
</evidence>
<dbReference type="GO" id="GO:0020037">
    <property type="term" value="F:heme binding"/>
    <property type="evidence" value="ECO:0007669"/>
    <property type="project" value="InterPro"/>
</dbReference>
<evidence type="ECO:0000256" key="9">
    <source>
        <dbReference type="ARBA" id="ARBA00023002"/>
    </source>
</evidence>
<dbReference type="VEuPathDB" id="TriTrypDB:LdBPK_300630.1"/>
<evidence type="ECO:0000256" key="8">
    <source>
        <dbReference type="ARBA" id="ARBA00022827"/>
    </source>
</evidence>
<evidence type="ECO:0000313" key="25">
    <source>
        <dbReference type="EMBL" id="TPP45632.1"/>
    </source>
</evidence>
<proteinExistence type="inferred from homology"/>
<evidence type="ECO:0000256" key="19">
    <source>
        <dbReference type="PIRSR" id="PIRSR601834-1"/>
    </source>
</evidence>
<dbReference type="GO" id="GO:0005739">
    <property type="term" value="C:mitochondrion"/>
    <property type="evidence" value="ECO:0007669"/>
    <property type="project" value="UniProtKB-SubCell"/>
</dbReference>
<keyword evidence="6 19" id="KW-0285">Flavoprotein</keyword>
<dbReference type="EC" id="1.6.2.2" evidence="4"/>
<dbReference type="Gene3D" id="2.40.30.10">
    <property type="entry name" value="Translation factors"/>
    <property type="match status" value="1"/>
</dbReference>
<evidence type="ECO:0000313" key="26">
    <source>
        <dbReference type="Proteomes" id="UP000008980"/>
    </source>
</evidence>
<dbReference type="PROSITE" id="PS00191">
    <property type="entry name" value="CYTOCHROME_B5_1"/>
    <property type="match status" value="1"/>
</dbReference>
<dbReference type="InterPro" id="IPR008333">
    <property type="entry name" value="Cbr1-like_FAD-bd_dom"/>
</dbReference>
<feature type="domain" description="FAD-binding FR-type" evidence="22">
    <location>
        <begin position="282"/>
        <end position="381"/>
    </location>
</feature>
<evidence type="ECO:0000256" key="3">
    <source>
        <dbReference type="ARBA" id="ARBA00006105"/>
    </source>
</evidence>
<organism evidence="23 27">
    <name type="scientific">Leishmania donovani</name>
    <dbReference type="NCBI Taxonomy" id="5661"/>
    <lineage>
        <taxon>Eukaryota</taxon>
        <taxon>Discoba</taxon>
        <taxon>Euglenozoa</taxon>
        <taxon>Kinetoplastea</taxon>
        <taxon>Metakinetoplastina</taxon>
        <taxon>Trypanosomatida</taxon>
        <taxon>Trypanosomatidae</taxon>
        <taxon>Leishmaniinae</taxon>
        <taxon>Leishmania</taxon>
    </lineage>
</organism>
<keyword evidence="12" id="KW-0496">Mitochondrion</keyword>
<dbReference type="Proteomes" id="UP000274082">
    <property type="component" value="Chromosome 30"/>
</dbReference>
<dbReference type="GO" id="GO:0090524">
    <property type="term" value="F:cytochrome-b5 reductase activity, acting on NADH"/>
    <property type="evidence" value="ECO:0007669"/>
    <property type="project" value="UniProtKB-EC"/>
</dbReference>
<sequence>MGSKHPRSTTSAPAREEERQAHVDTEHHTEPPFFNTAAPEAAEMQVTVTPTTPPTSMEQEAMMVSGEEPSKLAVPQQQHLPRTFFTMAEVQQLISVNPGRTLVIIRDKVYDVTTFLASHPGGKSALRRNNGKDVTDAFFSMHSATAMRKLPDFLIGELASSESTPAAAEETPTAALVPVRLRMADITKALSEDPNRIILILFSDAYDVTPMRDKHPGGLSVLANNNGRECGDTFMRIHGLLAKKMVKQFYLGPVEGPARRRSPLRPAVAAEAESAAIPPAGPKTQSTRILEMERVNSTATIRYFTFSCPKPLHMIPGGHIKLYSNLHKEESRFYTPFKTGATSFTICMKHYPNGRTSGYFFDLKEGDEVFFDGPLPPSWHLNTDAAVQRAAPEERHVVLIAGGTGIVPLYSISSDALETQLSSVTFVCSVRTPDDLILATELRRLANRYSTALPIQKHTLRIVLLFSRASPQDISVEATSFASHVLCGGRLTAESFKGTEIRPAQAVVVCGPPTFNDAVAAAVLEAGICTATQVHRL</sequence>
<feature type="binding site" evidence="19">
    <location>
        <position position="357"/>
    </location>
    <ligand>
        <name>FAD</name>
        <dbReference type="ChEBI" id="CHEBI:57692"/>
    </ligand>
</feature>
<dbReference type="EC" id="1.14.19.31" evidence="16"/>
<dbReference type="SUPFAM" id="SSF55856">
    <property type="entry name" value="Cytochrome b5-like heme/steroid binding domain"/>
    <property type="match status" value="2"/>
</dbReference>
<evidence type="ECO:0000313" key="23">
    <source>
        <dbReference type="EMBL" id="AYU80859.1"/>
    </source>
</evidence>
<dbReference type="SUPFAM" id="SSF63380">
    <property type="entry name" value="Riboflavin synthase domain-like"/>
    <property type="match status" value="1"/>
</dbReference>
<dbReference type="PANTHER" id="PTHR19370:SF171">
    <property type="entry name" value="NADH-CYTOCHROME B5 REDUCTASE 2"/>
    <property type="match status" value="1"/>
</dbReference>
<evidence type="ECO:0000256" key="15">
    <source>
        <dbReference type="ARBA" id="ARBA00052483"/>
    </source>
</evidence>
<dbReference type="SUPFAM" id="SSF52343">
    <property type="entry name" value="Ferredoxin reductase-like, C-terminal NADP-linked domain"/>
    <property type="match status" value="1"/>
</dbReference>
<dbReference type="GeneID" id="13385484"/>
<feature type="domain" description="Cytochrome b5 heme-binding" evidence="21">
    <location>
        <begin position="178"/>
        <end position="255"/>
    </location>
</feature>
<evidence type="ECO:0000259" key="21">
    <source>
        <dbReference type="PROSITE" id="PS50255"/>
    </source>
</evidence>
<dbReference type="EMBL" id="FR799617">
    <property type="protein sequence ID" value="CBZ36085.1"/>
    <property type="molecule type" value="Genomic_DNA"/>
</dbReference>
<dbReference type="InterPro" id="IPR001199">
    <property type="entry name" value="Cyt_B5-like_heme/steroid-bd"/>
</dbReference>
<dbReference type="InterPro" id="IPR036400">
    <property type="entry name" value="Cyt_B5-like_heme/steroid_sf"/>
</dbReference>
<evidence type="ECO:0000313" key="27">
    <source>
        <dbReference type="Proteomes" id="UP000274082"/>
    </source>
</evidence>
<dbReference type="Gene3D" id="3.40.50.80">
    <property type="entry name" value="Nucleotide-binding domain of ferredoxin-NADP reductase (FNR) module"/>
    <property type="match status" value="1"/>
</dbReference>
<keyword evidence="11" id="KW-0520">NAD</keyword>
<reference evidence="25" key="5">
    <citation type="submission" date="2019-02" db="EMBL/GenBank/DDBJ databases">
        <title>FDA dAtabase for Regulatory Grade micrObial Sequences (FDA-ARGOS): Supporting development and validation of Infectious Disease Dx tests.</title>
        <authorList>
            <person name="Duncan R."/>
            <person name="Fisher C."/>
            <person name="Tallon L.J."/>
            <person name="Sadzewicz L."/>
            <person name="Sengamalay N."/>
            <person name="Ott S."/>
            <person name="Godinez A."/>
            <person name="Nagaraj S."/>
            <person name="Nadendla S."/>
            <person name="Sichtig H."/>
        </authorList>
    </citation>
    <scope>NUCLEOTIDE SEQUENCE</scope>
    <source>
        <strain evidence="25">FDAARGOS_361</strain>
    </source>
</reference>
<comment type="catalytic activity">
    <reaction evidence="15">
        <text>a (7Z,10Z,13Z,16Z,19Z)-docosapentaenoyl-containing glycerolipid + 2 Fe(II)-[cytochrome b5] + O2 + 2 H(+) = a (4Z,7Z,10Z,13Z,16Z,19Z)-docosahexaenoyl-containing glycerolipid + 2 Fe(III)-[cytochrome b5] + 2 H2O</text>
        <dbReference type="Rhea" id="RHEA:46252"/>
        <dbReference type="Rhea" id="RHEA-COMP:10438"/>
        <dbReference type="Rhea" id="RHEA-COMP:10439"/>
        <dbReference type="ChEBI" id="CHEBI:15377"/>
        <dbReference type="ChEBI" id="CHEBI:15378"/>
        <dbReference type="ChEBI" id="CHEBI:15379"/>
        <dbReference type="ChEBI" id="CHEBI:29033"/>
        <dbReference type="ChEBI" id="CHEBI:29034"/>
        <dbReference type="ChEBI" id="CHEBI:88266"/>
        <dbReference type="ChEBI" id="CHEBI:88267"/>
        <dbReference type="EC" id="1.14.19.31"/>
    </reaction>
</comment>
<dbReference type="InterPro" id="IPR001433">
    <property type="entry name" value="OxRdtase_FAD/NAD-bd"/>
</dbReference>
<reference evidence="24 26" key="1">
    <citation type="journal article" date="2011" name="Genome Res.">
        <title>Whole genome sequencing of multiple Leishmania donovani clinical isolates provides insights into population structure and mechanisms of drug resistance.</title>
        <authorList>
            <person name="Downing T."/>
            <person name="Imamura H."/>
            <person name="Decuypere S."/>
            <person name="Clark T.G."/>
            <person name="Coombs G.H."/>
            <person name="Cotton J.A."/>
            <person name="Hilley J.D."/>
            <person name="de Doncker S."/>
            <person name="Maes I."/>
            <person name="Mottram J.C."/>
            <person name="Quail M.A."/>
            <person name="Rijal S."/>
            <person name="Sanders M."/>
            <person name="Schonian G."/>
            <person name="Stark O."/>
            <person name="Sundar S."/>
            <person name="Vanaerschot M."/>
            <person name="Hertz-Fowler C."/>
            <person name="Dujardin J.C."/>
            <person name="Berriman M."/>
        </authorList>
    </citation>
    <scope>NUCLEOTIDE SEQUENCE [LARGE SCALE GENOMIC DNA]</scope>
    <source>
        <strain evidence="24 26">BPK282A1</strain>
    </source>
</reference>
<feature type="binding site" evidence="19">
    <location>
        <position position="332"/>
    </location>
    <ligand>
        <name>FAD</name>
        <dbReference type="ChEBI" id="CHEBI:57692"/>
    </ligand>
</feature>
<dbReference type="EMBL" id="RHLC01000011">
    <property type="protein sequence ID" value="TPP45632.1"/>
    <property type="molecule type" value="Genomic_DNA"/>
</dbReference>
<name>A0A3Q8IJ69_LEIDO</name>
<dbReference type="CDD" id="cd00322">
    <property type="entry name" value="FNR_like"/>
    <property type="match status" value="1"/>
</dbReference>
<keyword evidence="5" id="KW-0349">Heme</keyword>
<evidence type="ECO:0000256" key="2">
    <source>
        <dbReference type="ARBA" id="ARBA00004173"/>
    </source>
</evidence>
<comment type="catalytic activity">
    <reaction evidence="13">
        <text>2 Fe(III)-[cytochrome b5] + NADH = 2 Fe(II)-[cytochrome b5] + NAD(+) + H(+)</text>
        <dbReference type="Rhea" id="RHEA:46680"/>
        <dbReference type="Rhea" id="RHEA-COMP:10438"/>
        <dbReference type="Rhea" id="RHEA-COMP:10439"/>
        <dbReference type="ChEBI" id="CHEBI:15378"/>
        <dbReference type="ChEBI" id="CHEBI:29033"/>
        <dbReference type="ChEBI" id="CHEBI:29034"/>
        <dbReference type="ChEBI" id="CHEBI:57540"/>
        <dbReference type="ChEBI" id="CHEBI:57945"/>
        <dbReference type="EC" id="1.6.2.2"/>
    </reaction>
</comment>
<keyword evidence="7" id="KW-0479">Metal-binding</keyword>
<keyword evidence="27" id="KW-1185">Reference proteome</keyword>
<dbReference type="KEGG" id="ldo:LDBPK_300630"/>
<gene>
    <name evidence="25" type="ORF">CGC21_35115</name>
    <name evidence="24" type="ORF">LDBPK_300630</name>
    <name evidence="23" type="ORF">LdCL_300011400</name>
</gene>
<evidence type="ECO:0000256" key="20">
    <source>
        <dbReference type="SAM" id="MobiDB-lite"/>
    </source>
</evidence>
<evidence type="ECO:0000256" key="14">
    <source>
        <dbReference type="ARBA" id="ARBA00052311"/>
    </source>
</evidence>
<evidence type="ECO:0000259" key="22">
    <source>
        <dbReference type="PROSITE" id="PS51384"/>
    </source>
</evidence>
<dbReference type="PRINTS" id="PR00363">
    <property type="entry name" value="CYTOCHROMEB5"/>
</dbReference>
<comment type="cofactor">
    <cofactor evidence="1 19">
        <name>FAD</name>
        <dbReference type="ChEBI" id="CHEBI:57692"/>
    </cofactor>
</comment>
<feature type="binding site" evidence="19">
    <location>
        <position position="334"/>
    </location>
    <ligand>
        <name>FAD</name>
        <dbReference type="ChEBI" id="CHEBI:57692"/>
    </ligand>
</feature>
<dbReference type="SMART" id="SM01117">
    <property type="entry name" value="Cyt-b5"/>
    <property type="match status" value="2"/>
</dbReference>
<comment type="similarity">
    <text evidence="3">Belongs to the flavoprotein pyridine nucleotide cytochrome reductase family.</text>
</comment>
<accession>A0A3Q8IJ69</accession>
<dbReference type="RefSeq" id="XP_003862777.1">
    <property type="nucleotide sequence ID" value="XM_003862729.1"/>
</dbReference>
<dbReference type="PANTHER" id="PTHR19370">
    <property type="entry name" value="NADH-CYTOCHROME B5 REDUCTASE"/>
    <property type="match status" value="1"/>
</dbReference>
<evidence type="ECO:0000256" key="7">
    <source>
        <dbReference type="ARBA" id="ARBA00022723"/>
    </source>
</evidence>
<evidence type="ECO:0000256" key="12">
    <source>
        <dbReference type="ARBA" id="ARBA00023128"/>
    </source>
</evidence>
<evidence type="ECO:0000256" key="6">
    <source>
        <dbReference type="ARBA" id="ARBA00022630"/>
    </source>
</evidence>
<dbReference type="InterPro" id="IPR017927">
    <property type="entry name" value="FAD-bd_FR_type"/>
</dbReference>
<dbReference type="Pfam" id="PF00175">
    <property type="entry name" value="NAD_binding_1"/>
    <property type="match status" value="1"/>
</dbReference>
<dbReference type="OrthoDB" id="260519at2759"/>
<dbReference type="PROSITE" id="PS50255">
    <property type="entry name" value="CYTOCHROME_B5_2"/>
    <property type="match status" value="2"/>
</dbReference>
<dbReference type="OMA" id="YANRTEQ"/>
<dbReference type="PRINTS" id="PR00371">
    <property type="entry name" value="FPNCR"/>
</dbReference>
<dbReference type="InterPro" id="IPR018506">
    <property type="entry name" value="Cyt_B5_heme-BS"/>
</dbReference>
<reference evidence="24" key="2">
    <citation type="submission" date="2011-01" db="EMBL/GenBank/DDBJ databases">
        <authorList>
            <person name="Zhao B.P."/>
            <person name="Ren Z.A."/>
            <person name="Li C.D."/>
        </authorList>
    </citation>
    <scope>NUCLEOTIDE SEQUENCE</scope>
    <source>
        <strain evidence="24">BPK282A1</strain>
    </source>
</reference>
<reference evidence="26" key="3">
    <citation type="submission" date="2011-02" db="EMBL/GenBank/DDBJ databases">
        <title>Whole genome sequencing of Leishmania donovani clinical lines reveals dynamic variation related to drug resistance.</title>
        <authorList>
            <person name="Downing T."/>
            <person name="Imamura H."/>
            <person name="Sanders M."/>
            <person name="Decuypere S."/>
            <person name="Hertz-Fowler C."/>
            <person name="Clark T.G."/>
            <person name="Rijal S."/>
            <person name="Sundar S."/>
            <person name="Quail M.A."/>
            <person name="De Doncker S."/>
            <person name="Maes I."/>
            <person name="Vanaerschot M."/>
            <person name="Stark O."/>
            <person name="Schonian G."/>
            <person name="Dujardin J.C."/>
            <person name="Berriman M."/>
        </authorList>
    </citation>
    <scope>NUCLEOTIDE SEQUENCE [LARGE SCALE GENOMIC DNA]</scope>
    <source>
        <strain evidence="26">BPK282A1</strain>
    </source>
</reference>
<dbReference type="Gene3D" id="3.10.120.10">
    <property type="entry name" value="Cytochrome b5-like heme/steroid binding domain"/>
    <property type="match status" value="2"/>
</dbReference>
<evidence type="ECO:0000256" key="11">
    <source>
        <dbReference type="ARBA" id="ARBA00023027"/>
    </source>
</evidence>
<dbReference type="PRINTS" id="PR00406">
    <property type="entry name" value="CYTB5RDTASE"/>
</dbReference>
<dbReference type="FunFam" id="3.10.120.10:FF:000032">
    <property type="entry name" value="Acyl-lipid (7-3)-desaturase"/>
    <property type="match status" value="1"/>
</dbReference>
<evidence type="ECO:0000256" key="13">
    <source>
        <dbReference type="ARBA" id="ARBA00047682"/>
    </source>
</evidence>
<feature type="compositionally biased region" description="Basic and acidic residues" evidence="20">
    <location>
        <begin position="14"/>
        <end position="30"/>
    </location>
</feature>
<dbReference type="Pfam" id="PF00173">
    <property type="entry name" value="Cyt-b5"/>
    <property type="match status" value="2"/>
</dbReference>
<reference evidence="23 27" key="4">
    <citation type="journal article" date="2018" name="Sci. Rep.">
        <title>A complete Leishmania donovani reference genome identifies novel genetic variations associated with virulence.</title>
        <authorList>
            <person name="Lypaczewski P."/>
            <person name="Hoshizaki J."/>
            <person name="Zhang W.-W."/>
            <person name="McCall L.-I."/>
            <person name="Torcivia-Rodriguez J."/>
            <person name="Simonyan V."/>
            <person name="Kaur A."/>
            <person name="Dewar K."/>
            <person name="Matlashewski G."/>
        </authorList>
    </citation>
    <scope>NUCLEOTIDE SEQUENCE [LARGE SCALE GENOMIC DNA]</scope>
    <source>
        <strain evidence="23 27">LdCL</strain>
    </source>
</reference>
<dbReference type="PROSITE" id="PS51384">
    <property type="entry name" value="FAD_FR"/>
    <property type="match status" value="1"/>
</dbReference>
<feature type="binding site" evidence="19">
    <location>
        <position position="349"/>
    </location>
    <ligand>
        <name>FAD</name>
        <dbReference type="ChEBI" id="CHEBI:57692"/>
    </ligand>
</feature>
<evidence type="ECO:0000256" key="5">
    <source>
        <dbReference type="ARBA" id="ARBA00022617"/>
    </source>
</evidence>
<comment type="subcellular location">
    <subcellularLocation>
        <location evidence="2">Mitochondrion</location>
    </subcellularLocation>
</comment>
<dbReference type="InterPro" id="IPR001709">
    <property type="entry name" value="Flavoprot_Pyr_Nucl_cyt_Rdtase"/>
</dbReference>
<keyword evidence="8 19" id="KW-0274">FAD</keyword>
<dbReference type="FunFam" id="3.40.50.80:FF:000112">
    <property type="entry name" value="Putative nitrate reductase"/>
    <property type="match status" value="1"/>
</dbReference>
<evidence type="ECO:0000256" key="10">
    <source>
        <dbReference type="ARBA" id="ARBA00023004"/>
    </source>
</evidence>
<feature type="domain" description="Cytochrome b5 heme-binding" evidence="21">
    <location>
        <begin position="82"/>
        <end position="159"/>
    </location>
</feature>
<evidence type="ECO:0000256" key="18">
    <source>
        <dbReference type="ARBA" id="ARBA00079401"/>
    </source>
</evidence>
<dbReference type="InterPro" id="IPR039261">
    <property type="entry name" value="FNR_nucleotide-bd"/>
</dbReference>
<dbReference type="AlphaFoldDB" id="A0A3Q8IJ69"/>
<dbReference type="InterPro" id="IPR001834">
    <property type="entry name" value="CBR-like"/>
</dbReference>
<dbReference type="EMBL" id="CP029529">
    <property type="protein sequence ID" value="AYU80859.1"/>
    <property type="molecule type" value="Genomic_DNA"/>
</dbReference>
<accession>E9BLF7</accession>
<dbReference type="Proteomes" id="UP000318447">
    <property type="component" value="Unassembled WGS sequence"/>
</dbReference>
<evidence type="ECO:0000256" key="4">
    <source>
        <dbReference type="ARBA" id="ARBA00012011"/>
    </source>
</evidence>
<comment type="catalytic activity">
    <reaction evidence="14">
        <text>a (7Z,10Z,13Z,16Z)-docosatetraenoyl-containing glycerolipid + 2 Fe(II)-[cytochrome b5] + O2 + 2 H(+) = a (4Z,7Z,10Z,13Z,16Z)-docosapentaenoyl-containing glycerolipid + 2 Fe(III)-[cytochrome b5] + 2 H2O</text>
        <dbReference type="Rhea" id="RHEA:46256"/>
        <dbReference type="Rhea" id="RHEA-COMP:10438"/>
        <dbReference type="Rhea" id="RHEA-COMP:10439"/>
        <dbReference type="ChEBI" id="CHEBI:15377"/>
        <dbReference type="ChEBI" id="CHEBI:15378"/>
        <dbReference type="ChEBI" id="CHEBI:15379"/>
        <dbReference type="ChEBI" id="CHEBI:29033"/>
        <dbReference type="ChEBI" id="CHEBI:29034"/>
        <dbReference type="ChEBI" id="CHEBI:88264"/>
        <dbReference type="ChEBI" id="CHEBI:88265"/>
        <dbReference type="EC" id="1.14.19.31"/>
    </reaction>
</comment>
<dbReference type="VEuPathDB" id="TriTrypDB:LDHU3_30.0810"/>
<dbReference type="Pfam" id="PF00970">
    <property type="entry name" value="FAD_binding_6"/>
    <property type="match status" value="1"/>
</dbReference>
<dbReference type="InterPro" id="IPR017938">
    <property type="entry name" value="Riboflavin_synthase-like_b-brl"/>
</dbReference>
<keyword evidence="9 23" id="KW-0560">Oxidoreductase</keyword>
<evidence type="ECO:0000313" key="24">
    <source>
        <dbReference type="EMBL" id="CBZ36085.1"/>
    </source>
</evidence>
<evidence type="ECO:0000256" key="16">
    <source>
        <dbReference type="ARBA" id="ARBA00066780"/>
    </source>
</evidence>
<protein>
    <recommendedName>
        <fullName evidence="17">Acyl-lipid (7-3)-desaturase</fullName>
        <ecNumber evidence="16">1.14.19.31</ecNumber>
        <ecNumber evidence="4">1.6.2.2</ecNumber>
    </recommendedName>
    <alternativeName>
        <fullName evidence="18">Acyl-lipid 4-desaturase</fullName>
    </alternativeName>
</protein>